<name>A0ABW2TTM8_9PSEU</name>
<proteinExistence type="predicted"/>
<evidence type="ECO:0000313" key="2">
    <source>
        <dbReference type="Proteomes" id="UP001596512"/>
    </source>
</evidence>
<dbReference type="EMBL" id="JBHTEY010000004">
    <property type="protein sequence ID" value="MFC7617235.1"/>
    <property type="molecule type" value="Genomic_DNA"/>
</dbReference>
<comment type="caution">
    <text evidence="1">The sequence shown here is derived from an EMBL/GenBank/DDBJ whole genome shotgun (WGS) entry which is preliminary data.</text>
</comment>
<accession>A0ABW2TTM8</accession>
<gene>
    <name evidence="1" type="ORF">ACFQV2_31245</name>
</gene>
<dbReference type="Proteomes" id="UP001596512">
    <property type="component" value="Unassembled WGS sequence"/>
</dbReference>
<keyword evidence="2" id="KW-1185">Reference proteome</keyword>
<organism evidence="1 2">
    <name type="scientific">Actinokineospora soli</name>
    <dbReference type="NCBI Taxonomy" id="1048753"/>
    <lineage>
        <taxon>Bacteria</taxon>
        <taxon>Bacillati</taxon>
        <taxon>Actinomycetota</taxon>
        <taxon>Actinomycetes</taxon>
        <taxon>Pseudonocardiales</taxon>
        <taxon>Pseudonocardiaceae</taxon>
        <taxon>Actinokineospora</taxon>
    </lineage>
</organism>
<reference evidence="2" key="1">
    <citation type="journal article" date="2019" name="Int. J. Syst. Evol. Microbiol.">
        <title>The Global Catalogue of Microorganisms (GCM) 10K type strain sequencing project: providing services to taxonomists for standard genome sequencing and annotation.</title>
        <authorList>
            <consortium name="The Broad Institute Genomics Platform"/>
            <consortium name="The Broad Institute Genome Sequencing Center for Infectious Disease"/>
            <person name="Wu L."/>
            <person name="Ma J."/>
        </authorList>
    </citation>
    <scope>NUCLEOTIDE SEQUENCE [LARGE SCALE GENOMIC DNA]</scope>
    <source>
        <strain evidence="2">JCM 17695</strain>
    </source>
</reference>
<protein>
    <submittedName>
        <fullName evidence="1">Uncharacterized protein</fullName>
    </submittedName>
</protein>
<evidence type="ECO:0000313" key="1">
    <source>
        <dbReference type="EMBL" id="MFC7617235.1"/>
    </source>
</evidence>
<sequence>MLDRLAAVNLVTRYLPDRFRLPVLIREFALSFPASRRRWRPWAETAAQPGCRRPRPPWSGKRVQAGREQCGYVVWWQWGW</sequence>